<dbReference type="AlphaFoldDB" id="A0A9D2Q229"/>
<organism evidence="1 2">
    <name type="scientific">Candidatus Ruthenibacterium merdavium</name>
    <dbReference type="NCBI Taxonomy" id="2838752"/>
    <lineage>
        <taxon>Bacteria</taxon>
        <taxon>Bacillati</taxon>
        <taxon>Bacillota</taxon>
        <taxon>Clostridia</taxon>
        <taxon>Eubacteriales</taxon>
        <taxon>Oscillospiraceae</taxon>
        <taxon>Ruthenibacterium</taxon>
    </lineage>
</organism>
<accession>A0A9D2Q229</accession>
<protein>
    <submittedName>
        <fullName evidence="1">DUF3800 domain-containing protein</fullName>
    </submittedName>
</protein>
<sequence>MAKKILSIFVDESGDFGPYQSHCPFYLVSMVLHDQQLDLSHLIKEHDRHLADCYEPHAIHTGPLIRREKPYTSWQCEARKKLFNSLFHLARKADIHYICAGIHKRPNMDSVKMTAELSKNIAAKLRKNEAYFKSFDKIIVYYDNGQIELSKILSSVFNTLFFHVEFRLVSPIEYKLFQIADLICTMELLALKANETQLSRSEQEFFMNKRSFQKNYLKALQKKNL</sequence>
<dbReference type="Pfam" id="PF12686">
    <property type="entry name" value="DUF3800"/>
    <property type="match status" value="1"/>
</dbReference>
<reference evidence="1" key="2">
    <citation type="submission" date="2021-04" db="EMBL/GenBank/DDBJ databases">
        <authorList>
            <person name="Gilroy R."/>
        </authorList>
    </citation>
    <scope>NUCLEOTIDE SEQUENCE</scope>
    <source>
        <strain evidence="1">5933</strain>
    </source>
</reference>
<reference evidence="1" key="1">
    <citation type="journal article" date="2021" name="PeerJ">
        <title>Extensive microbial diversity within the chicken gut microbiome revealed by metagenomics and culture.</title>
        <authorList>
            <person name="Gilroy R."/>
            <person name="Ravi A."/>
            <person name="Getino M."/>
            <person name="Pursley I."/>
            <person name="Horton D.L."/>
            <person name="Alikhan N.F."/>
            <person name="Baker D."/>
            <person name="Gharbi K."/>
            <person name="Hall N."/>
            <person name="Watson M."/>
            <person name="Adriaenssens E.M."/>
            <person name="Foster-Nyarko E."/>
            <person name="Jarju S."/>
            <person name="Secka A."/>
            <person name="Antonio M."/>
            <person name="Oren A."/>
            <person name="Chaudhuri R.R."/>
            <person name="La Ragione R."/>
            <person name="Hildebrand F."/>
            <person name="Pallen M.J."/>
        </authorList>
    </citation>
    <scope>NUCLEOTIDE SEQUENCE</scope>
    <source>
        <strain evidence="1">5933</strain>
    </source>
</reference>
<evidence type="ECO:0000313" key="2">
    <source>
        <dbReference type="Proteomes" id="UP000823918"/>
    </source>
</evidence>
<evidence type="ECO:0000313" key="1">
    <source>
        <dbReference type="EMBL" id="HJC71437.1"/>
    </source>
</evidence>
<gene>
    <name evidence="1" type="ORF">H9698_01405</name>
</gene>
<proteinExistence type="predicted"/>
<comment type="caution">
    <text evidence="1">The sequence shown here is derived from an EMBL/GenBank/DDBJ whole genome shotgun (WGS) entry which is preliminary data.</text>
</comment>
<dbReference type="EMBL" id="DWWA01000008">
    <property type="protein sequence ID" value="HJC71437.1"/>
    <property type="molecule type" value="Genomic_DNA"/>
</dbReference>
<dbReference type="Proteomes" id="UP000823918">
    <property type="component" value="Unassembled WGS sequence"/>
</dbReference>
<name>A0A9D2Q229_9FIRM</name>
<dbReference type="InterPro" id="IPR024524">
    <property type="entry name" value="DUF3800"/>
</dbReference>